<dbReference type="InterPro" id="IPR043760">
    <property type="entry name" value="PycTM_dom"/>
</dbReference>
<evidence type="ECO:0000256" key="7">
    <source>
        <dbReference type="ARBA" id="ARBA00023136"/>
    </source>
</evidence>
<dbReference type="EMBL" id="JAKFFV010000002">
    <property type="protein sequence ID" value="MCF2496724.1"/>
    <property type="molecule type" value="Genomic_DNA"/>
</dbReference>
<reference evidence="12" key="1">
    <citation type="submission" date="2022-01" db="EMBL/GenBank/DDBJ databases">
        <title>Novel species in genus Dyadobacter.</title>
        <authorList>
            <person name="Ma C."/>
        </authorList>
    </citation>
    <scope>NUCLEOTIDE SEQUENCE</scope>
    <source>
        <strain evidence="12">CY357</strain>
    </source>
</reference>
<dbReference type="InterPro" id="IPR003607">
    <property type="entry name" value="HD/PDEase_dom"/>
</dbReference>
<evidence type="ECO:0000256" key="6">
    <source>
        <dbReference type="ARBA" id="ARBA00023118"/>
    </source>
</evidence>
<proteinExistence type="predicted"/>
<keyword evidence="7 9" id="KW-0472">Membrane</keyword>
<evidence type="ECO:0000313" key="12">
    <source>
        <dbReference type="EMBL" id="MCF2496724.1"/>
    </source>
</evidence>
<feature type="domain" description="Pycsar effector protein" evidence="11">
    <location>
        <begin position="233"/>
        <end position="393"/>
    </location>
</feature>
<keyword evidence="6" id="KW-0051">Antiviral defense</keyword>
<dbReference type="GO" id="GO:0005886">
    <property type="term" value="C:plasma membrane"/>
    <property type="evidence" value="ECO:0007669"/>
    <property type="project" value="UniProtKB-SubCell"/>
</dbReference>
<comment type="subcellular location">
    <subcellularLocation>
        <location evidence="1">Cell membrane</location>
    </subcellularLocation>
</comment>
<dbReference type="RefSeq" id="WP_235176377.1">
    <property type="nucleotide sequence ID" value="NZ_JAKFFV010000002.1"/>
</dbReference>
<evidence type="ECO:0000256" key="8">
    <source>
        <dbReference type="SAM" id="MobiDB-lite"/>
    </source>
</evidence>
<keyword evidence="4" id="KW-0547">Nucleotide-binding</keyword>
<keyword evidence="2" id="KW-1003">Cell membrane</keyword>
<evidence type="ECO:0000256" key="9">
    <source>
        <dbReference type="SAM" id="Phobius"/>
    </source>
</evidence>
<evidence type="ECO:0000256" key="3">
    <source>
        <dbReference type="ARBA" id="ARBA00022692"/>
    </source>
</evidence>
<dbReference type="InterPro" id="IPR006674">
    <property type="entry name" value="HD_domain"/>
</dbReference>
<feature type="transmembrane region" description="Helical" evidence="9">
    <location>
        <begin position="252"/>
        <end position="274"/>
    </location>
</feature>
<evidence type="ECO:0000259" key="11">
    <source>
        <dbReference type="Pfam" id="PF18967"/>
    </source>
</evidence>
<keyword evidence="3 9" id="KW-0812">Transmembrane</keyword>
<dbReference type="Gene3D" id="1.10.3210.10">
    <property type="entry name" value="Hypothetical protein af1432"/>
    <property type="match status" value="1"/>
</dbReference>
<feature type="transmembrane region" description="Helical" evidence="9">
    <location>
        <begin position="375"/>
        <end position="397"/>
    </location>
</feature>
<keyword evidence="5 9" id="KW-1133">Transmembrane helix</keyword>
<organism evidence="12 13">
    <name type="scientific">Dyadobacter chenhuakuii</name>
    <dbReference type="NCBI Taxonomy" id="2909339"/>
    <lineage>
        <taxon>Bacteria</taxon>
        <taxon>Pseudomonadati</taxon>
        <taxon>Bacteroidota</taxon>
        <taxon>Cytophagia</taxon>
        <taxon>Cytophagales</taxon>
        <taxon>Spirosomataceae</taxon>
        <taxon>Dyadobacter</taxon>
    </lineage>
</organism>
<evidence type="ECO:0000313" key="13">
    <source>
        <dbReference type="Proteomes" id="UP001139411"/>
    </source>
</evidence>
<dbReference type="AlphaFoldDB" id="A0A9X1Q912"/>
<dbReference type="Pfam" id="PF18967">
    <property type="entry name" value="PycTM"/>
    <property type="match status" value="1"/>
</dbReference>
<feature type="domain" description="HD" evidence="10">
    <location>
        <begin position="33"/>
        <end position="130"/>
    </location>
</feature>
<accession>A0A9X1Q912</accession>
<evidence type="ECO:0000256" key="5">
    <source>
        <dbReference type="ARBA" id="ARBA00022989"/>
    </source>
</evidence>
<dbReference type="GO" id="GO:0051607">
    <property type="term" value="P:defense response to virus"/>
    <property type="evidence" value="ECO:0007669"/>
    <property type="project" value="UniProtKB-KW"/>
</dbReference>
<evidence type="ECO:0000256" key="4">
    <source>
        <dbReference type="ARBA" id="ARBA00022741"/>
    </source>
</evidence>
<comment type="caution">
    <text evidence="12">The sequence shown here is derived from an EMBL/GenBank/DDBJ whole genome shotgun (WGS) entry which is preliminary data.</text>
</comment>
<dbReference type="Proteomes" id="UP001139411">
    <property type="component" value="Unassembled WGS sequence"/>
</dbReference>
<feature type="transmembrane region" description="Helical" evidence="9">
    <location>
        <begin position="280"/>
        <end position="300"/>
    </location>
</feature>
<dbReference type="GO" id="GO:0000166">
    <property type="term" value="F:nucleotide binding"/>
    <property type="evidence" value="ECO:0007669"/>
    <property type="project" value="UniProtKB-KW"/>
</dbReference>
<feature type="region of interest" description="Disordered" evidence="8">
    <location>
        <begin position="187"/>
        <end position="210"/>
    </location>
</feature>
<evidence type="ECO:0000256" key="2">
    <source>
        <dbReference type="ARBA" id="ARBA00022475"/>
    </source>
</evidence>
<dbReference type="CDD" id="cd00077">
    <property type="entry name" value="HDc"/>
    <property type="match status" value="1"/>
</dbReference>
<gene>
    <name evidence="12" type="ORF">L0661_00295</name>
</gene>
<evidence type="ECO:0000259" key="10">
    <source>
        <dbReference type="Pfam" id="PF01966"/>
    </source>
</evidence>
<dbReference type="Pfam" id="PF01966">
    <property type="entry name" value="HD"/>
    <property type="match status" value="1"/>
</dbReference>
<dbReference type="SUPFAM" id="SSF109604">
    <property type="entry name" value="HD-domain/PDEase-like"/>
    <property type="match status" value="1"/>
</dbReference>
<name>A0A9X1Q912_9BACT</name>
<feature type="compositionally biased region" description="Basic and acidic residues" evidence="8">
    <location>
        <begin position="192"/>
        <end position="210"/>
    </location>
</feature>
<evidence type="ECO:0000256" key="1">
    <source>
        <dbReference type="ARBA" id="ARBA00004236"/>
    </source>
</evidence>
<sequence>MSYKEALQKIKAKVTGDFVKAPNPGLHFHTLLHTKKVVKRARKIGKHYKLEKQPLFILLAAAWFHDVGYLYGKSSGHEHRGAEIAGSYLKGESFGAQLIDSVKNTIRATIVGSKMEDLSAQILCDADLYHLGTKVFFKQNNLVKKEWEDQLNERISSKDWQSQTISFLESHQFQTTYCQEKLTNQKQKNLQRLKDKSKTHPDPEKHKEDLMDVQAEKKSALKMKRPERGIETMLRITSSNHQRLSDMADNKAHIMITANSIIISVMISILLRKLEDNPNLTIPTIILLTVCVSSMVFGILSTRPSLPKGIFSEEQLNSRKVNLLFFGNFYKMDLASYDQGMRVMMDDSDFLYGSMIRDIHSQGNVLGKKYQHLRLAYSIFMFGIITSVVAFVLASMII</sequence>
<protein>
    <submittedName>
        <fullName evidence="12">DUF5706 domain-containing protein</fullName>
    </submittedName>
</protein>